<dbReference type="InterPro" id="IPR027417">
    <property type="entry name" value="P-loop_NTPase"/>
</dbReference>
<dbReference type="Gene3D" id="3.40.50.300">
    <property type="entry name" value="P-loop containing nucleotide triphosphate hydrolases"/>
    <property type="match status" value="1"/>
</dbReference>
<dbReference type="Proteomes" id="UP000194003">
    <property type="component" value="Unassembled WGS sequence"/>
</dbReference>
<feature type="domain" description="ATPase AAA-type core" evidence="1">
    <location>
        <begin position="49"/>
        <end position="358"/>
    </location>
</feature>
<reference evidence="2 3" key="1">
    <citation type="journal article" date="2016" name="BMC Genomics">
        <title>Combined genomic and structural analyses of a cultured magnetotactic bacterium reveals its niche adaptation to a dynamic environment.</title>
        <authorList>
            <person name="Araujo A.C."/>
            <person name="Morillo V."/>
            <person name="Cypriano J."/>
            <person name="Teixeira L.C."/>
            <person name="Leao P."/>
            <person name="Lyra S."/>
            <person name="Almeida L.G."/>
            <person name="Bazylinski D.A."/>
            <person name="Vasconcellos A.T."/>
            <person name="Abreu F."/>
            <person name="Lins U."/>
        </authorList>
    </citation>
    <scope>NUCLEOTIDE SEQUENCE [LARGE SCALE GENOMIC DNA]</scope>
    <source>
        <strain evidence="2 3">IT-1</strain>
    </source>
</reference>
<dbReference type="SUPFAM" id="SSF52540">
    <property type="entry name" value="P-loop containing nucleoside triphosphate hydrolases"/>
    <property type="match status" value="1"/>
</dbReference>
<dbReference type="RefSeq" id="WP_085442911.1">
    <property type="nucleotide sequence ID" value="NZ_LVJN01000020.1"/>
</dbReference>
<proteinExistence type="predicted"/>
<protein>
    <submittedName>
        <fullName evidence="2">Putative phage resistance protein</fullName>
    </submittedName>
</protein>
<accession>A0A1Y2K0A3</accession>
<dbReference type="PANTHER" id="PTHR40396:SF1">
    <property type="entry name" value="ATPASE AAA-TYPE CORE DOMAIN-CONTAINING PROTEIN"/>
    <property type="match status" value="1"/>
</dbReference>
<evidence type="ECO:0000313" key="2">
    <source>
        <dbReference type="EMBL" id="OSM01461.1"/>
    </source>
</evidence>
<organism evidence="2 3">
    <name type="scientific">Magnetofaba australis IT-1</name>
    <dbReference type="NCBI Taxonomy" id="1434232"/>
    <lineage>
        <taxon>Bacteria</taxon>
        <taxon>Pseudomonadati</taxon>
        <taxon>Pseudomonadota</taxon>
        <taxon>Magnetococcia</taxon>
        <taxon>Magnetococcales</taxon>
        <taxon>Magnetococcaceae</taxon>
        <taxon>Magnetofaba</taxon>
    </lineage>
</organism>
<dbReference type="EMBL" id="LVJN01000020">
    <property type="protein sequence ID" value="OSM01461.1"/>
    <property type="molecule type" value="Genomic_DNA"/>
</dbReference>
<comment type="caution">
    <text evidence="2">The sequence shown here is derived from an EMBL/GenBank/DDBJ whole genome shotgun (WGS) entry which is preliminary data.</text>
</comment>
<dbReference type="InterPro" id="IPR003959">
    <property type="entry name" value="ATPase_AAA_core"/>
</dbReference>
<dbReference type="STRING" id="1434232.MAIT1_01428"/>
<dbReference type="AlphaFoldDB" id="A0A1Y2K0A3"/>
<dbReference type="GO" id="GO:0005524">
    <property type="term" value="F:ATP binding"/>
    <property type="evidence" value="ECO:0007669"/>
    <property type="project" value="InterPro"/>
</dbReference>
<dbReference type="GO" id="GO:0016887">
    <property type="term" value="F:ATP hydrolysis activity"/>
    <property type="evidence" value="ECO:0007669"/>
    <property type="project" value="InterPro"/>
</dbReference>
<dbReference type="OrthoDB" id="9809324at2"/>
<dbReference type="Pfam" id="PF13304">
    <property type="entry name" value="AAA_21"/>
    <property type="match status" value="1"/>
</dbReference>
<sequence>MLLEFRVKNFLSFRDEQVFSLVASSDQTHADTHLIPTGIKSLPHALKSVAIYGPNAGGKSNLIQAMKRMCLSVLRSGSVGWMESIIQNRRFRLDPEMAEAPIEFDVTFIVDEVRYQYGFCLTKMRVVEEWLYAYPKQRPQQWFMRCYSEEKDLDEYNFSANLKGQRAQWQAATRPDALFLTMAVQLNSEKLKPIYNWFHQKFHGFGMLNDTPIHITNEIVDKKYIDIAAFMKSADLSIYDVKTKTDTTQHIVIDSKSGELQIREEESEERSPVFKHKGALGDAWFEHYEESLGTQHLYALVGSLYKVLDRGDLLVVDELDASLHTHIVLEILALFHNPETNPNGAQLIFTTHNTALLNADVLRRDQVCFVGKDENQASIISALSDFSPRKGEALEKNYLAGRYGAVPITSGLATPRKRRAADG</sequence>
<evidence type="ECO:0000313" key="3">
    <source>
        <dbReference type="Proteomes" id="UP000194003"/>
    </source>
</evidence>
<evidence type="ECO:0000259" key="1">
    <source>
        <dbReference type="Pfam" id="PF13304"/>
    </source>
</evidence>
<keyword evidence="3" id="KW-1185">Reference proteome</keyword>
<gene>
    <name evidence="2" type="ORF">MAIT1_01428</name>
</gene>
<dbReference type="PANTHER" id="PTHR40396">
    <property type="entry name" value="ATPASE-LIKE PROTEIN"/>
    <property type="match status" value="1"/>
</dbReference>
<name>A0A1Y2K0A3_9PROT</name>